<dbReference type="InterPro" id="IPR035979">
    <property type="entry name" value="RBD_domain_sf"/>
</dbReference>
<keyword evidence="13" id="KW-1185">Reference proteome</keyword>
<reference evidence="12" key="1">
    <citation type="submission" date="2021-06" db="EMBL/GenBank/DDBJ databases">
        <authorList>
            <consortium name="DOE Joint Genome Institute"/>
            <person name="Mondo S.J."/>
            <person name="Amses K.R."/>
            <person name="Simmons D.R."/>
            <person name="Longcore J.E."/>
            <person name="Seto K."/>
            <person name="Alves G.H."/>
            <person name="Bonds A.E."/>
            <person name="Quandt C.A."/>
            <person name="Davis W.J."/>
            <person name="Chang Y."/>
            <person name="Letcher P.M."/>
            <person name="Powell M.J."/>
            <person name="Kuo A."/>
            <person name="Labutti K."/>
            <person name="Pangilinan J."/>
            <person name="Andreopoulos W."/>
            <person name="Tritt A."/>
            <person name="Riley R."/>
            <person name="Hundley H."/>
            <person name="Johnson J."/>
            <person name="Lipzen A."/>
            <person name="Barry K."/>
            <person name="Berbee M.L."/>
            <person name="Buchler N.E."/>
            <person name="Grigoriev I.V."/>
            <person name="Spatafora J.W."/>
            <person name="Stajich J.E."/>
            <person name="James T.Y."/>
        </authorList>
    </citation>
    <scope>NUCLEOTIDE SEQUENCE</scope>
    <source>
        <strain evidence="12">AG</strain>
    </source>
</reference>
<feature type="domain" description="RanBP2-type" evidence="11">
    <location>
        <begin position="470"/>
        <end position="501"/>
    </location>
</feature>
<feature type="domain" description="RanBP2-type" evidence="11">
    <location>
        <begin position="425"/>
        <end position="454"/>
    </location>
</feature>
<keyword evidence="5" id="KW-0862">Zinc</keyword>
<keyword evidence="7" id="KW-0694">RNA-binding</keyword>
<dbReference type="InterPro" id="IPR012337">
    <property type="entry name" value="RNaseH-like_sf"/>
</dbReference>
<keyword evidence="4" id="KW-0378">Hydrolase</keyword>
<feature type="compositionally biased region" description="Basic and acidic residues" evidence="9">
    <location>
        <begin position="1"/>
        <end position="12"/>
    </location>
</feature>
<dbReference type="CDD" id="cd06133">
    <property type="entry name" value="ERI-1_3'hExo_like"/>
    <property type="match status" value="1"/>
</dbReference>
<evidence type="ECO:0000259" key="11">
    <source>
        <dbReference type="PROSITE" id="PS50199"/>
    </source>
</evidence>
<evidence type="ECO:0000256" key="9">
    <source>
        <dbReference type="SAM" id="MobiDB-lite"/>
    </source>
</evidence>
<dbReference type="InterPro" id="IPR013520">
    <property type="entry name" value="Ribonucl_H"/>
</dbReference>
<accession>A0AAD5E8J6</accession>
<dbReference type="RefSeq" id="XP_051444310.1">
    <property type="nucleotide sequence ID" value="XM_051589283.1"/>
</dbReference>
<keyword evidence="2" id="KW-0479">Metal-binding</keyword>
<keyword evidence="6" id="KW-0269">Exonuclease</keyword>
<dbReference type="Gene3D" id="4.10.1060.10">
    <property type="entry name" value="Zinc finger, RanBP2-type"/>
    <property type="match status" value="2"/>
</dbReference>
<dbReference type="InterPro" id="IPR047201">
    <property type="entry name" value="ERI-1_3'hExo-like"/>
</dbReference>
<evidence type="ECO:0000256" key="2">
    <source>
        <dbReference type="ARBA" id="ARBA00022723"/>
    </source>
</evidence>
<evidence type="ECO:0000313" key="12">
    <source>
        <dbReference type="EMBL" id="KAI8579306.1"/>
    </source>
</evidence>
<protein>
    <recommendedName>
        <fullName evidence="14">RNA binding protein</fullName>
    </recommendedName>
</protein>
<dbReference type="PANTHER" id="PTHR23044:SF61">
    <property type="entry name" value="3'-5' EXORIBONUCLEASE 1-RELATED"/>
    <property type="match status" value="1"/>
</dbReference>
<keyword evidence="1" id="KW-0540">Nuclease</keyword>
<evidence type="ECO:0000313" key="13">
    <source>
        <dbReference type="Proteomes" id="UP001206595"/>
    </source>
</evidence>
<dbReference type="Proteomes" id="UP001206595">
    <property type="component" value="Unassembled WGS sequence"/>
</dbReference>
<dbReference type="GeneID" id="75914628"/>
<evidence type="ECO:0000256" key="3">
    <source>
        <dbReference type="ARBA" id="ARBA00022771"/>
    </source>
</evidence>
<feature type="compositionally biased region" description="Polar residues" evidence="9">
    <location>
        <begin position="33"/>
        <end position="56"/>
    </location>
</feature>
<evidence type="ECO:0000256" key="8">
    <source>
        <dbReference type="PROSITE-ProRule" id="PRU00322"/>
    </source>
</evidence>
<dbReference type="InterPro" id="IPR012677">
    <property type="entry name" value="Nucleotide-bd_a/b_plait_sf"/>
</dbReference>
<dbReference type="Pfam" id="PF00929">
    <property type="entry name" value="RNase_T"/>
    <property type="match status" value="1"/>
</dbReference>
<evidence type="ECO:0008006" key="14">
    <source>
        <dbReference type="Google" id="ProtNLM"/>
    </source>
</evidence>
<dbReference type="Pfam" id="PF00076">
    <property type="entry name" value="RRM_1"/>
    <property type="match status" value="1"/>
</dbReference>
<dbReference type="InterPro" id="IPR001876">
    <property type="entry name" value="Znf_RanBP2"/>
</dbReference>
<dbReference type="Gene3D" id="3.30.70.330">
    <property type="match status" value="1"/>
</dbReference>
<dbReference type="SUPFAM" id="SSF90209">
    <property type="entry name" value="Ran binding protein zinc finger-like"/>
    <property type="match status" value="2"/>
</dbReference>
<dbReference type="Gene3D" id="3.30.420.10">
    <property type="entry name" value="Ribonuclease H-like superfamily/Ribonuclease H"/>
    <property type="match status" value="1"/>
</dbReference>
<dbReference type="GO" id="GO:0003723">
    <property type="term" value="F:RNA binding"/>
    <property type="evidence" value="ECO:0007669"/>
    <property type="project" value="UniProtKB-UniRule"/>
</dbReference>
<reference evidence="12" key="2">
    <citation type="journal article" date="2022" name="Proc. Natl. Acad. Sci. U.S.A.">
        <title>Diploid-dominant life cycles characterize the early evolution of Fungi.</title>
        <authorList>
            <person name="Amses K.R."/>
            <person name="Simmons D.R."/>
            <person name="Longcore J.E."/>
            <person name="Mondo S.J."/>
            <person name="Seto K."/>
            <person name="Jeronimo G.H."/>
            <person name="Bonds A.E."/>
            <person name="Quandt C.A."/>
            <person name="Davis W.J."/>
            <person name="Chang Y."/>
            <person name="Federici B.A."/>
            <person name="Kuo A."/>
            <person name="LaButti K."/>
            <person name="Pangilinan J."/>
            <person name="Andreopoulos W."/>
            <person name="Tritt A."/>
            <person name="Riley R."/>
            <person name="Hundley H."/>
            <person name="Johnson J."/>
            <person name="Lipzen A."/>
            <person name="Barry K."/>
            <person name="Lang B.F."/>
            <person name="Cuomo C.A."/>
            <person name="Buchler N.E."/>
            <person name="Grigoriev I.V."/>
            <person name="Spatafora J.W."/>
            <person name="Stajich J.E."/>
            <person name="James T.Y."/>
        </authorList>
    </citation>
    <scope>NUCLEOTIDE SEQUENCE</scope>
    <source>
        <strain evidence="12">AG</strain>
    </source>
</reference>
<proteinExistence type="predicted"/>
<dbReference type="PANTHER" id="PTHR23044">
    <property type="entry name" value="3'-5' EXONUCLEASE ERI1-RELATED"/>
    <property type="match status" value="1"/>
</dbReference>
<dbReference type="SMART" id="SM00547">
    <property type="entry name" value="ZnF_RBZ"/>
    <property type="match status" value="2"/>
</dbReference>
<dbReference type="InterPro" id="IPR036397">
    <property type="entry name" value="RNaseH_sf"/>
</dbReference>
<dbReference type="PROSITE" id="PS50102">
    <property type="entry name" value="RRM"/>
    <property type="match status" value="1"/>
</dbReference>
<feature type="region of interest" description="Disordered" evidence="9">
    <location>
        <begin position="1"/>
        <end position="96"/>
    </location>
</feature>
<dbReference type="SUPFAM" id="SSF54928">
    <property type="entry name" value="RNA-binding domain, RBD"/>
    <property type="match status" value="1"/>
</dbReference>
<organism evidence="12 13">
    <name type="scientific">Umbelopsis ramanniana AG</name>
    <dbReference type="NCBI Taxonomy" id="1314678"/>
    <lineage>
        <taxon>Eukaryota</taxon>
        <taxon>Fungi</taxon>
        <taxon>Fungi incertae sedis</taxon>
        <taxon>Mucoromycota</taxon>
        <taxon>Mucoromycotina</taxon>
        <taxon>Umbelopsidomycetes</taxon>
        <taxon>Umbelopsidales</taxon>
        <taxon>Umbelopsidaceae</taxon>
        <taxon>Umbelopsis</taxon>
    </lineage>
</organism>
<evidence type="ECO:0000256" key="4">
    <source>
        <dbReference type="ARBA" id="ARBA00022801"/>
    </source>
</evidence>
<dbReference type="PROSITE" id="PS50199">
    <property type="entry name" value="ZF_RANBP2_2"/>
    <property type="match status" value="2"/>
</dbReference>
<dbReference type="SMART" id="SM00479">
    <property type="entry name" value="EXOIII"/>
    <property type="match status" value="1"/>
</dbReference>
<dbReference type="EMBL" id="MU620921">
    <property type="protein sequence ID" value="KAI8579306.1"/>
    <property type="molecule type" value="Genomic_DNA"/>
</dbReference>
<dbReference type="InterPro" id="IPR000504">
    <property type="entry name" value="RRM_dom"/>
</dbReference>
<dbReference type="InterPro" id="IPR051274">
    <property type="entry name" value="3-5_Exoribonuclease"/>
</dbReference>
<sequence length="595" mass="68072">MEPEERKRKIDEVVGDETVGNDSKRQLTEETLVATNGKSPNQDSPPQHSQSDTTVGHQPDQATPELAGSDQQRDGDSNADKEEEQEETEYSRKEPTNIPYDRLIVLEFEATCDDNPSNPASVQVTKENSEIIEFSYIVLDASKLTVIHKEQIYVRPERTTLTPFCTEVTGITWDKLDNAGSLRDAVRQLDQYVTTEIDGKGLTFAFVTHGAWDLRIQLPRESRDKSIELPDYLAYCCMFDLKQEYLRWQLHHPDKSLPVVSLSEMCETFQIKRPTNERSALDDCLTMVEIIRYFCSSNHSDIFVHPIDTNADHMQFKKEESKVIHLAGLPVEITQGELEAWFSASGLRPTIMWMIRPTENTKTSGTGFILFATHGDAMRALSLNGRSLGNKTIEVSPSSDRVIEAAGTILVPFPLMVSKGRTSHRPGDWDCPNCYFHNFASRRHCFKCNAENPNASSGPAVPAPLPSNVNPGDWMCPNPSCGFHNYASRQQCFKCNSQRPGGAPSQPAASYHSQDSYGGYGGGRATGGGRPPPSFRPGDWICPNQSSWQLWRPKWWTKWCKYRWRRRWWLWIRFYRIWFQWWSRWSWRQRKLRFS</sequence>
<comment type="caution">
    <text evidence="12">The sequence shown here is derived from an EMBL/GenBank/DDBJ whole genome shotgun (WGS) entry which is preliminary data.</text>
</comment>
<dbReference type="SMART" id="SM00360">
    <property type="entry name" value="RRM"/>
    <property type="match status" value="1"/>
</dbReference>
<dbReference type="PROSITE" id="PS01358">
    <property type="entry name" value="ZF_RANBP2_1"/>
    <property type="match status" value="2"/>
</dbReference>
<dbReference type="AlphaFoldDB" id="A0AAD5E8J6"/>
<dbReference type="InterPro" id="IPR036443">
    <property type="entry name" value="Znf_RanBP2_sf"/>
</dbReference>
<evidence type="ECO:0000256" key="7">
    <source>
        <dbReference type="PROSITE-ProRule" id="PRU00176"/>
    </source>
</evidence>
<gene>
    <name evidence="12" type="ORF">K450DRAFT_242583</name>
</gene>
<dbReference type="GO" id="GO:0000175">
    <property type="term" value="F:3'-5'-RNA exonuclease activity"/>
    <property type="evidence" value="ECO:0007669"/>
    <property type="project" value="InterPro"/>
</dbReference>
<evidence type="ECO:0000259" key="10">
    <source>
        <dbReference type="PROSITE" id="PS50102"/>
    </source>
</evidence>
<evidence type="ECO:0000256" key="6">
    <source>
        <dbReference type="ARBA" id="ARBA00022839"/>
    </source>
</evidence>
<evidence type="ECO:0000256" key="1">
    <source>
        <dbReference type="ARBA" id="ARBA00022722"/>
    </source>
</evidence>
<dbReference type="SUPFAM" id="SSF53098">
    <property type="entry name" value="Ribonuclease H-like"/>
    <property type="match status" value="1"/>
</dbReference>
<name>A0AAD5E8J6_UMBRA</name>
<dbReference type="Pfam" id="PF00641">
    <property type="entry name" value="Zn_ribbon_RanBP"/>
    <property type="match status" value="2"/>
</dbReference>
<dbReference type="GO" id="GO:0008270">
    <property type="term" value="F:zinc ion binding"/>
    <property type="evidence" value="ECO:0007669"/>
    <property type="project" value="UniProtKB-KW"/>
</dbReference>
<evidence type="ECO:0000256" key="5">
    <source>
        <dbReference type="ARBA" id="ARBA00022833"/>
    </source>
</evidence>
<keyword evidence="3 8" id="KW-0863">Zinc-finger</keyword>
<feature type="domain" description="RRM" evidence="10">
    <location>
        <begin position="322"/>
        <end position="400"/>
    </location>
</feature>
<feature type="compositionally biased region" description="Basic and acidic residues" evidence="9">
    <location>
        <begin position="71"/>
        <end position="80"/>
    </location>
</feature>